<evidence type="ECO:0000256" key="1">
    <source>
        <dbReference type="ARBA" id="ARBA00022475"/>
    </source>
</evidence>
<evidence type="ECO:0000256" key="6">
    <source>
        <dbReference type="SAM" id="Phobius"/>
    </source>
</evidence>
<evidence type="ECO:0000256" key="3">
    <source>
        <dbReference type="ARBA" id="ARBA00022989"/>
    </source>
</evidence>
<feature type="domain" description="Lipopolysaccharide assembly protein A" evidence="7">
    <location>
        <begin position="73"/>
        <end position="127"/>
    </location>
</feature>
<dbReference type="EMBL" id="JAKZBV010000002">
    <property type="protein sequence ID" value="MCH6472425.1"/>
    <property type="molecule type" value="Genomic_DNA"/>
</dbReference>
<evidence type="ECO:0000259" key="7">
    <source>
        <dbReference type="Pfam" id="PF06305"/>
    </source>
</evidence>
<evidence type="ECO:0000256" key="5">
    <source>
        <dbReference type="SAM" id="MobiDB-lite"/>
    </source>
</evidence>
<keyword evidence="1" id="KW-1003">Cell membrane</keyword>
<evidence type="ECO:0000313" key="9">
    <source>
        <dbReference type="Proteomes" id="UP001202922"/>
    </source>
</evidence>
<keyword evidence="9" id="KW-1185">Reference proteome</keyword>
<feature type="region of interest" description="Disordered" evidence="5">
    <location>
        <begin position="1"/>
        <end position="45"/>
    </location>
</feature>
<organism evidence="8 9">
    <name type="scientific">Sinomonas terrae</name>
    <dbReference type="NCBI Taxonomy" id="2908838"/>
    <lineage>
        <taxon>Bacteria</taxon>
        <taxon>Bacillati</taxon>
        <taxon>Actinomycetota</taxon>
        <taxon>Actinomycetes</taxon>
        <taxon>Micrococcales</taxon>
        <taxon>Micrococcaceae</taxon>
        <taxon>Sinomonas</taxon>
    </lineage>
</organism>
<keyword evidence="4 6" id="KW-0472">Membrane</keyword>
<accession>A0ABS9U749</accession>
<reference evidence="8 9" key="1">
    <citation type="submission" date="2022-03" db="EMBL/GenBank/DDBJ databases">
        <title>Sinomonas sp. isolated from a soil.</title>
        <authorList>
            <person name="Han J."/>
            <person name="Kim D.-U."/>
        </authorList>
    </citation>
    <scope>NUCLEOTIDE SEQUENCE [LARGE SCALE GENOMIC DNA]</scope>
    <source>
        <strain evidence="8 9">5-5</strain>
    </source>
</reference>
<proteinExistence type="predicted"/>
<keyword evidence="3 6" id="KW-1133">Transmembrane helix</keyword>
<evidence type="ECO:0000256" key="4">
    <source>
        <dbReference type="ARBA" id="ARBA00023136"/>
    </source>
</evidence>
<dbReference type="RefSeq" id="WP_241056596.1">
    <property type="nucleotide sequence ID" value="NZ_JAKZBV010000002.1"/>
</dbReference>
<feature type="compositionally biased region" description="Low complexity" evidence="5">
    <location>
        <begin position="27"/>
        <end position="42"/>
    </location>
</feature>
<sequence length="131" mass="13143">MASVPLTPQKPQAGQEGPRTPGPAPQGVPAGGSAPAPSTARAGRPRTTRAGMVWGAVVVALLALVLLIVFILQNQQPARVLFLGLDGTVALGIALLIAAVGGGVLVAAAGAARIIQLRTHARRARRAGSKP</sequence>
<evidence type="ECO:0000313" key="8">
    <source>
        <dbReference type="EMBL" id="MCH6472425.1"/>
    </source>
</evidence>
<evidence type="ECO:0000256" key="2">
    <source>
        <dbReference type="ARBA" id="ARBA00022692"/>
    </source>
</evidence>
<feature type="transmembrane region" description="Helical" evidence="6">
    <location>
        <begin position="51"/>
        <end position="72"/>
    </location>
</feature>
<keyword evidence="2 6" id="KW-0812">Transmembrane</keyword>
<dbReference type="InterPro" id="IPR010445">
    <property type="entry name" value="LapA_dom"/>
</dbReference>
<protein>
    <recommendedName>
        <fullName evidence="7">Lipopolysaccharide assembly protein A domain-containing protein</fullName>
    </recommendedName>
</protein>
<dbReference type="Proteomes" id="UP001202922">
    <property type="component" value="Unassembled WGS sequence"/>
</dbReference>
<gene>
    <name evidence="8" type="ORF">L0M17_21075</name>
</gene>
<dbReference type="Pfam" id="PF06305">
    <property type="entry name" value="LapA_dom"/>
    <property type="match status" value="1"/>
</dbReference>
<feature type="transmembrane region" description="Helical" evidence="6">
    <location>
        <begin position="92"/>
        <end position="115"/>
    </location>
</feature>
<comment type="caution">
    <text evidence="8">The sequence shown here is derived from an EMBL/GenBank/DDBJ whole genome shotgun (WGS) entry which is preliminary data.</text>
</comment>
<name>A0ABS9U749_9MICC</name>